<dbReference type="PANTHER" id="PTHR30619">
    <property type="entry name" value="DNA INTERNALIZATION/COMPETENCE PROTEIN COMEC/REC2"/>
    <property type="match status" value="1"/>
</dbReference>
<keyword evidence="2" id="KW-1003">Cell membrane</keyword>
<feature type="transmembrane region" description="Helical" evidence="6">
    <location>
        <begin position="55"/>
        <end position="73"/>
    </location>
</feature>
<evidence type="ECO:0000259" key="7">
    <source>
        <dbReference type="Pfam" id="PF03772"/>
    </source>
</evidence>
<feature type="transmembrane region" description="Helical" evidence="6">
    <location>
        <begin position="472"/>
        <end position="495"/>
    </location>
</feature>
<feature type="transmembrane region" description="Helical" evidence="6">
    <location>
        <begin position="398"/>
        <end position="417"/>
    </location>
</feature>
<gene>
    <name evidence="9" type="ORF">GCM10010862_50670</name>
</gene>
<feature type="transmembrane region" description="Helical" evidence="6">
    <location>
        <begin position="437"/>
        <end position="460"/>
    </location>
</feature>
<dbReference type="InterPro" id="IPR052159">
    <property type="entry name" value="Competence_DNA_uptake"/>
</dbReference>
<feature type="transmembrane region" description="Helical" evidence="6">
    <location>
        <begin position="333"/>
        <end position="352"/>
    </location>
</feature>
<accession>A0ABQ5WCG7</accession>
<name>A0ABQ5WCG7_9HYPH</name>
<dbReference type="Pfam" id="PF13567">
    <property type="entry name" value="DUF4131"/>
    <property type="match status" value="1"/>
</dbReference>
<dbReference type="PANTHER" id="PTHR30619:SF1">
    <property type="entry name" value="RECOMBINATION PROTEIN 2"/>
    <property type="match status" value="1"/>
</dbReference>
<dbReference type="Pfam" id="PF03772">
    <property type="entry name" value="Competence"/>
    <property type="match status" value="1"/>
</dbReference>
<feature type="transmembrane region" description="Helical" evidence="6">
    <location>
        <begin position="295"/>
        <end position="321"/>
    </location>
</feature>
<protein>
    <recommendedName>
        <fullName evidence="11">Competence protein ComEC</fullName>
    </recommendedName>
</protein>
<evidence type="ECO:0000256" key="2">
    <source>
        <dbReference type="ARBA" id="ARBA00022475"/>
    </source>
</evidence>
<evidence type="ECO:0000256" key="3">
    <source>
        <dbReference type="ARBA" id="ARBA00022692"/>
    </source>
</evidence>
<reference evidence="10" key="1">
    <citation type="journal article" date="2019" name="Int. J. Syst. Evol. Microbiol.">
        <title>The Global Catalogue of Microorganisms (GCM) 10K type strain sequencing project: providing services to taxonomists for standard genome sequencing and annotation.</title>
        <authorList>
            <consortium name="The Broad Institute Genomics Platform"/>
            <consortium name="The Broad Institute Genome Sequencing Center for Infectious Disease"/>
            <person name="Wu L."/>
            <person name="Ma J."/>
        </authorList>
    </citation>
    <scope>NUCLEOTIDE SEQUENCE [LARGE SCALE GENOMIC DNA]</scope>
    <source>
        <strain evidence="10">NBRC 112416</strain>
    </source>
</reference>
<keyword evidence="3 6" id="KW-0812">Transmembrane</keyword>
<evidence type="ECO:0000259" key="8">
    <source>
        <dbReference type="Pfam" id="PF13567"/>
    </source>
</evidence>
<evidence type="ECO:0000256" key="5">
    <source>
        <dbReference type="ARBA" id="ARBA00023136"/>
    </source>
</evidence>
<feature type="domain" description="DUF4131" evidence="8">
    <location>
        <begin position="81"/>
        <end position="228"/>
    </location>
</feature>
<feature type="transmembrane region" description="Helical" evidence="6">
    <location>
        <begin position="531"/>
        <end position="548"/>
    </location>
</feature>
<comment type="caution">
    <text evidence="9">The sequence shown here is derived from an EMBL/GenBank/DDBJ whole genome shotgun (WGS) entry which is preliminary data.</text>
</comment>
<proteinExistence type="predicted"/>
<evidence type="ECO:0000313" key="9">
    <source>
        <dbReference type="EMBL" id="GLQ57808.1"/>
    </source>
</evidence>
<dbReference type="InterPro" id="IPR004477">
    <property type="entry name" value="ComEC_N"/>
</dbReference>
<dbReference type="EMBL" id="BSNS01000024">
    <property type="protein sequence ID" value="GLQ57808.1"/>
    <property type="molecule type" value="Genomic_DNA"/>
</dbReference>
<evidence type="ECO:0000256" key="4">
    <source>
        <dbReference type="ARBA" id="ARBA00022989"/>
    </source>
</evidence>
<keyword evidence="4 6" id="KW-1133">Transmembrane helix</keyword>
<feature type="transmembrane region" description="Helical" evidence="6">
    <location>
        <begin position="358"/>
        <end position="378"/>
    </location>
</feature>
<organism evidence="9 10">
    <name type="scientific">Devosia nitrariae</name>
    <dbReference type="NCBI Taxonomy" id="2071872"/>
    <lineage>
        <taxon>Bacteria</taxon>
        <taxon>Pseudomonadati</taxon>
        <taxon>Pseudomonadota</taxon>
        <taxon>Alphaproteobacteria</taxon>
        <taxon>Hyphomicrobiales</taxon>
        <taxon>Devosiaceae</taxon>
        <taxon>Devosia</taxon>
    </lineage>
</organism>
<keyword evidence="5 6" id="KW-0472">Membrane</keyword>
<evidence type="ECO:0000256" key="1">
    <source>
        <dbReference type="ARBA" id="ARBA00004651"/>
    </source>
</evidence>
<feature type="transmembrane region" description="Helical" evidence="6">
    <location>
        <begin position="79"/>
        <end position="95"/>
    </location>
</feature>
<keyword evidence="10" id="KW-1185">Reference proteome</keyword>
<comment type="subcellular location">
    <subcellularLocation>
        <location evidence="1">Cell membrane</location>
        <topology evidence="1">Multi-pass membrane protein</topology>
    </subcellularLocation>
</comment>
<dbReference type="Proteomes" id="UP001156691">
    <property type="component" value="Unassembled WGS sequence"/>
</dbReference>
<evidence type="ECO:0008006" key="11">
    <source>
        <dbReference type="Google" id="ProtNLM"/>
    </source>
</evidence>
<sequence>MTDQTALPDALEALARERMQVPAPPRLPQLRARGGTAWHASLLAAIADAFESRRLLVLIPFAMIAGLIAYADLPTEPNHGVLLALVLVCTVLLAVSPARPRLRRVSALALAAAIGAGLLPLHGMLWGSPMLAFPAYGTYEAVIDEVLSEFDGGRRIVVSQIHPLGDARPVDVRRARIIVPAEPEVAPGDRIRADLRLARVPAPILPGAFDSQFHAYFAGIGAYGNVTGNFALVAPGEGLDLVRSVDGLRRGIAEKIDGTLEGPPAAIARAMLVGDQSGISDEIRDVMAASGLAHIYSISGLHLSIVAGGVFFVVRALMAAFAGLAGYLPAKKIAALAGIAAALGYLLLAGGVANTPAFRSTLMLVLIFGAVLAGRRALTMRNVAFAALVILLVDPADVFRASFQLSFAAVVVLIGVYELPRLPREGQPSLVRRGWDVVLTTAWTSLVAGLATLLFAAYHFQQTAPLGVVANVLVLPVLMAVIMPFGVFSVLAMPFGLEQPFLVAMGWGIARMIEIAVLVTGWSAGLETNPLLTPAALIVGLAALAWFAFLASPWRFAGPLLALPVIVLLGFDQRPDVLVADTTQAVAVREGQAMGLIAGRTGSFATDVWSEHFGSDIAPGLNELRCDSLGCIHEGAEFSIALVRAHDAFAEDCARSNLVVTRLRAPHICRELTQVVDIGDLDRDGVHWLRWNATVSRFDVRQAIDDPERPWRIAIP</sequence>
<feature type="domain" description="ComEC/Rec2-related protein" evidence="7">
    <location>
        <begin position="271"/>
        <end position="549"/>
    </location>
</feature>
<evidence type="ECO:0000256" key="6">
    <source>
        <dbReference type="SAM" id="Phobius"/>
    </source>
</evidence>
<dbReference type="NCBIfam" id="TIGR00360">
    <property type="entry name" value="ComEC_N-term"/>
    <property type="match status" value="1"/>
</dbReference>
<feature type="transmembrane region" description="Helical" evidence="6">
    <location>
        <begin position="107"/>
        <end position="126"/>
    </location>
</feature>
<evidence type="ECO:0000313" key="10">
    <source>
        <dbReference type="Proteomes" id="UP001156691"/>
    </source>
</evidence>
<feature type="transmembrane region" description="Helical" evidence="6">
    <location>
        <begin position="501"/>
        <end position="519"/>
    </location>
</feature>
<dbReference type="InterPro" id="IPR025405">
    <property type="entry name" value="DUF4131"/>
</dbReference>